<sequence>MGMLFEYLKEIAATKNIYDNYSNEAYQLVNEVKQTVKELKDAEIYFQNVTDPDLVDYAIYRLESLKRKYIYLLKKAKKEGINFDNFSSLLS</sequence>
<evidence type="ECO:0000313" key="2">
    <source>
        <dbReference type="Proteomes" id="UP000029669"/>
    </source>
</evidence>
<dbReference type="Proteomes" id="UP000029669">
    <property type="component" value="Chromosome"/>
</dbReference>
<dbReference type="RefSeq" id="WP_049684280.1">
    <property type="nucleotide sequence ID" value="NZ_CP009170.1"/>
</dbReference>
<gene>
    <name evidence="1" type="ORF">TKV_c00540</name>
</gene>
<dbReference type="Pfam" id="PF10704">
    <property type="entry name" value="DUF2508"/>
    <property type="match status" value="1"/>
</dbReference>
<dbReference type="KEGG" id="tki:TKV_c00540"/>
<name>A0A097AN72_THEKI</name>
<dbReference type="OrthoDB" id="1809893at2"/>
<dbReference type="eggNOG" id="ENOG5032YST">
    <property type="taxonomic scope" value="Bacteria"/>
</dbReference>
<protein>
    <recommendedName>
        <fullName evidence="3">Histidinol phosphatase</fullName>
    </recommendedName>
</protein>
<keyword evidence="2" id="KW-1185">Reference proteome</keyword>
<organism evidence="1 2">
    <name type="scientific">Thermoanaerobacter kivui</name>
    <name type="common">Acetogenium kivui</name>
    <dbReference type="NCBI Taxonomy" id="2325"/>
    <lineage>
        <taxon>Bacteria</taxon>
        <taxon>Bacillati</taxon>
        <taxon>Bacillota</taxon>
        <taxon>Clostridia</taxon>
        <taxon>Thermoanaerobacterales</taxon>
        <taxon>Thermoanaerobacteraceae</taxon>
        <taxon>Thermoanaerobacter</taxon>
    </lineage>
</organism>
<dbReference type="InterPro" id="IPR019644">
    <property type="entry name" value="DUF2508"/>
</dbReference>
<dbReference type="HOGENOM" id="CLU_175291_1_0_9"/>
<accession>A0A097AN72</accession>
<evidence type="ECO:0000313" key="1">
    <source>
        <dbReference type="EMBL" id="AIS51268.1"/>
    </source>
</evidence>
<dbReference type="STRING" id="2325.TKV_c00540"/>
<dbReference type="EMBL" id="CP009170">
    <property type="protein sequence ID" value="AIS51268.1"/>
    <property type="molecule type" value="Genomic_DNA"/>
</dbReference>
<proteinExistence type="predicted"/>
<evidence type="ECO:0008006" key="3">
    <source>
        <dbReference type="Google" id="ProtNLM"/>
    </source>
</evidence>
<reference evidence="2" key="1">
    <citation type="journal article" date="2015" name="Genome Announc.">
        <title>Whole-Genome Sequences of 80 Environmental and Clinical Isolates of Burkholderia pseudomallei.</title>
        <authorList>
            <person name="Johnson S.L."/>
            <person name="Baker A.L."/>
            <person name="Chain P.S."/>
            <person name="Currie B.J."/>
            <person name="Daligault H.E."/>
            <person name="Davenport K.W."/>
            <person name="Davis C.B."/>
            <person name="Inglis T.J."/>
            <person name="Kaestli M."/>
            <person name="Koren S."/>
            <person name="Mayo M."/>
            <person name="Merritt A.J."/>
            <person name="Price E.P."/>
            <person name="Sarovich D.S."/>
            <person name="Warner J."/>
            <person name="Rosovitz M.J."/>
        </authorList>
    </citation>
    <scope>NUCLEOTIDE SEQUENCE [LARGE SCALE GENOMIC DNA]</scope>
    <source>
        <strain evidence="2">DSM 2030</strain>
    </source>
</reference>
<dbReference type="AlphaFoldDB" id="A0A097AN72"/>